<dbReference type="Proteomes" id="UP000004756">
    <property type="component" value="Unassembled WGS sequence"/>
</dbReference>
<dbReference type="HOGENOM" id="CLU_3214248_0_0_9"/>
<comment type="caution">
    <text evidence="1">The sequence shown here is derived from an EMBL/GenBank/DDBJ whole genome shotgun (WGS) entry which is preliminary data.</text>
</comment>
<accession>C0D044</accession>
<evidence type="ECO:0000313" key="2">
    <source>
        <dbReference type="Proteomes" id="UP000004756"/>
    </source>
</evidence>
<dbReference type="AlphaFoldDB" id="C0D044"/>
<gene>
    <name evidence="1" type="ORF">CLOSTASPAR_02625</name>
</gene>
<organism evidence="1 2">
    <name type="scientific">[Clostridium] asparagiforme DSM 15981</name>
    <dbReference type="NCBI Taxonomy" id="518636"/>
    <lineage>
        <taxon>Bacteria</taxon>
        <taxon>Bacillati</taxon>
        <taxon>Bacillota</taxon>
        <taxon>Clostridia</taxon>
        <taxon>Lachnospirales</taxon>
        <taxon>Lachnospiraceae</taxon>
        <taxon>Enterocloster</taxon>
    </lineage>
</organism>
<name>C0D044_9FIRM</name>
<sequence length="44" mass="5202">MGGGILQKNCNFRVDLLYCYYMVPEQRKKQIPYKILPGRRPGEK</sequence>
<reference evidence="1 2" key="2">
    <citation type="submission" date="2009-02" db="EMBL/GenBank/DDBJ databases">
        <title>Draft genome sequence of Clostridium asparagiforme (DSM 15981).</title>
        <authorList>
            <person name="Sudarsanam P."/>
            <person name="Ley R."/>
            <person name="Guruge J."/>
            <person name="Turnbaugh P.J."/>
            <person name="Mahowald M."/>
            <person name="Liep D."/>
            <person name="Gordon J."/>
        </authorList>
    </citation>
    <scope>NUCLEOTIDE SEQUENCE [LARGE SCALE GENOMIC DNA]</scope>
    <source>
        <strain evidence="1 2">DSM 15981</strain>
    </source>
</reference>
<reference evidence="1 2" key="1">
    <citation type="submission" date="2009-01" db="EMBL/GenBank/DDBJ databases">
        <authorList>
            <person name="Fulton L."/>
            <person name="Clifton S."/>
            <person name="Fulton B."/>
            <person name="Xu J."/>
            <person name="Minx P."/>
            <person name="Pepin K.H."/>
            <person name="Johnson M."/>
            <person name="Bhonagiri V."/>
            <person name="Nash W.E."/>
            <person name="Mardis E.R."/>
            <person name="Wilson R.K."/>
        </authorList>
    </citation>
    <scope>NUCLEOTIDE SEQUENCE [LARGE SCALE GENOMIC DNA]</scope>
    <source>
        <strain evidence="1 2">DSM 15981</strain>
    </source>
</reference>
<dbReference type="EMBL" id="ACCJ01000153">
    <property type="protein sequence ID" value="EEG55304.1"/>
    <property type="molecule type" value="Genomic_DNA"/>
</dbReference>
<protein>
    <submittedName>
        <fullName evidence="1">Uncharacterized protein</fullName>
    </submittedName>
</protein>
<proteinExistence type="predicted"/>
<evidence type="ECO:0000313" key="1">
    <source>
        <dbReference type="EMBL" id="EEG55304.1"/>
    </source>
</evidence>
<keyword evidence="2" id="KW-1185">Reference proteome</keyword>